<sequence>MSEGWEVSQRQELYKALGCAVFRLMSSGSEGVQLTCTQAVSKLIRAIGRLLEDDDGTLDLELLHVSSVFPRRSANAEEMLSFYEILLCRRWRALASSSGASYRGLSA</sequence>
<organism evidence="1 2">
    <name type="scientific">Halorhodospira halochloris</name>
    <name type="common">Ectothiorhodospira halochloris</name>
    <dbReference type="NCBI Taxonomy" id="1052"/>
    <lineage>
        <taxon>Bacteria</taxon>
        <taxon>Pseudomonadati</taxon>
        <taxon>Pseudomonadota</taxon>
        <taxon>Gammaproteobacteria</taxon>
        <taxon>Chromatiales</taxon>
        <taxon>Ectothiorhodospiraceae</taxon>
        <taxon>Halorhodospira</taxon>
    </lineage>
</organism>
<dbReference type="RefSeq" id="WP_109962891.1">
    <property type="nucleotide sequence ID" value="NZ_AP017372.2"/>
</dbReference>
<dbReference type="EMBL" id="AP017372">
    <property type="protein sequence ID" value="BAU58460.1"/>
    <property type="molecule type" value="Genomic_DNA"/>
</dbReference>
<gene>
    <name evidence="1" type="ORF">HH1059_17730</name>
</gene>
<reference evidence="1" key="1">
    <citation type="submission" date="2016-02" db="EMBL/GenBank/DDBJ databases">
        <title>Halorhodospira halochloris DSM-1059 complete genome, version 2.</title>
        <authorList>
            <person name="Tsukatani Y."/>
        </authorList>
    </citation>
    <scope>NUCLEOTIDE SEQUENCE</scope>
    <source>
        <strain evidence="1">DSM 1059</strain>
    </source>
</reference>
<name>A0A0X8XAK9_HALHR</name>
<dbReference type="AlphaFoldDB" id="A0A0X8XAK9"/>
<protein>
    <submittedName>
        <fullName evidence="1">Uncharacterized protein</fullName>
    </submittedName>
</protein>
<proteinExistence type="predicted"/>
<dbReference type="Proteomes" id="UP000218890">
    <property type="component" value="Chromosome"/>
</dbReference>
<keyword evidence="2" id="KW-1185">Reference proteome</keyword>
<evidence type="ECO:0000313" key="1">
    <source>
        <dbReference type="EMBL" id="BAU58460.1"/>
    </source>
</evidence>
<accession>A0A0X8XAK9</accession>
<dbReference type="KEGG" id="hhk:HH1059_17730"/>
<evidence type="ECO:0000313" key="2">
    <source>
        <dbReference type="Proteomes" id="UP000218890"/>
    </source>
</evidence>